<evidence type="ECO:0000313" key="3">
    <source>
        <dbReference type="EMBL" id="MCC2222521.1"/>
    </source>
</evidence>
<dbReference type="InterPro" id="IPR011047">
    <property type="entry name" value="Quinoprotein_ADH-like_sf"/>
</dbReference>
<dbReference type="InterPro" id="IPR043765">
    <property type="entry name" value="DUF5711"/>
</dbReference>
<protein>
    <submittedName>
        <fullName evidence="3">DUF5711 family protein</fullName>
    </submittedName>
</protein>
<dbReference type="SUPFAM" id="SSF50998">
    <property type="entry name" value="Quinoprotein alcohol dehydrogenase-like"/>
    <property type="match status" value="1"/>
</dbReference>
<sequence length="409" mass="45905">MARDSEFQRERKKKQLRQSMVTNDKVRSAPVSWAEDHRRTVNVAGIVVVVLVLAVVLAWFVAERLWRYKTYEVSWRTDVSNASSAGYVSYGDGIVVMNKDGATYYDKKGTKVWSAPYDMSNPKANVKGDYLLIYDLKGKNFAICNKSGITGSGTTSQIITKGVIASTGVTVLQLEDQDASLISYYRNTGEELAVSIRNPLQIDGYPLDISVSPNGQQLAVSYYSISEGVGTSSISFYDFEKGKEAADRIVASFDYSENGAYVPKVVYLSDTKAFAVGDCCISFFDVSNRTAITRKDVAVEGEIQRIFYNNEYLGLVVRDEAKTGYQLHIYTSEGNENAVTEQDELHTGYAFQQRNVVMYDADYCEVQSFSGRIRFAREFGNNLYTVIPGDKFKTYYLATMEELQQIKLR</sequence>
<evidence type="ECO:0000313" key="4">
    <source>
        <dbReference type="Proteomes" id="UP001198200"/>
    </source>
</evidence>
<dbReference type="RefSeq" id="WP_262538844.1">
    <property type="nucleotide sequence ID" value="NZ_JAJEQN010000038.1"/>
</dbReference>
<proteinExistence type="predicted"/>
<keyword evidence="2" id="KW-0812">Transmembrane</keyword>
<keyword evidence="2" id="KW-0472">Membrane</keyword>
<evidence type="ECO:0000256" key="1">
    <source>
        <dbReference type="SAM" id="MobiDB-lite"/>
    </source>
</evidence>
<gene>
    <name evidence="3" type="ORF">LKD48_12925</name>
</gene>
<keyword evidence="4" id="KW-1185">Reference proteome</keyword>
<organism evidence="3 4">
    <name type="scientific">Anthropogastromicrobium aceti</name>
    <dbReference type="NCBI Taxonomy" id="2981768"/>
    <lineage>
        <taxon>Bacteria</taxon>
        <taxon>Bacillati</taxon>
        <taxon>Bacillota</taxon>
        <taxon>Clostridia</taxon>
        <taxon>Lachnospirales</taxon>
        <taxon>Lachnospiraceae</taxon>
        <taxon>Anthropogastromicrobium</taxon>
    </lineage>
</organism>
<dbReference type="EMBL" id="JAJEQN010000038">
    <property type="protein sequence ID" value="MCC2222521.1"/>
    <property type="molecule type" value="Genomic_DNA"/>
</dbReference>
<comment type="caution">
    <text evidence="3">The sequence shown here is derived from an EMBL/GenBank/DDBJ whole genome shotgun (WGS) entry which is preliminary data.</text>
</comment>
<dbReference type="Proteomes" id="UP001198200">
    <property type="component" value="Unassembled WGS sequence"/>
</dbReference>
<dbReference type="Pfam" id="PF18975">
    <property type="entry name" value="DUF5711"/>
    <property type="match status" value="1"/>
</dbReference>
<accession>A0AAE3JD14</accession>
<feature type="transmembrane region" description="Helical" evidence="2">
    <location>
        <begin position="43"/>
        <end position="62"/>
    </location>
</feature>
<keyword evidence="2" id="KW-1133">Transmembrane helix</keyword>
<dbReference type="AlphaFoldDB" id="A0AAE3JD14"/>
<name>A0AAE3JD14_9FIRM</name>
<feature type="region of interest" description="Disordered" evidence="1">
    <location>
        <begin position="1"/>
        <end position="23"/>
    </location>
</feature>
<reference evidence="3 4" key="1">
    <citation type="submission" date="2021-10" db="EMBL/GenBank/DDBJ databases">
        <title>Anaerobic single-cell dispensing facilitates the cultivation of human gut bacteria.</title>
        <authorList>
            <person name="Afrizal A."/>
        </authorList>
    </citation>
    <scope>NUCLEOTIDE SEQUENCE [LARGE SCALE GENOMIC DNA]</scope>
    <source>
        <strain evidence="3 4">CLA-AA-H224</strain>
    </source>
</reference>
<evidence type="ECO:0000256" key="2">
    <source>
        <dbReference type="SAM" id="Phobius"/>
    </source>
</evidence>